<dbReference type="SMART" id="SM00257">
    <property type="entry name" value="LysM"/>
    <property type="match status" value="2"/>
</dbReference>
<dbReference type="PANTHER" id="PTHR34700:SF4">
    <property type="entry name" value="PHAGE-LIKE ELEMENT PBSX PROTEIN XKDP"/>
    <property type="match status" value="1"/>
</dbReference>
<keyword evidence="1" id="KW-0472">Membrane</keyword>
<dbReference type="STRING" id="1797711.A2870_02920"/>
<keyword evidence="1" id="KW-0812">Transmembrane</keyword>
<evidence type="ECO:0000313" key="4">
    <source>
        <dbReference type="Proteomes" id="UP000179102"/>
    </source>
</evidence>
<name>A0A1F5G6V1_9BACT</name>
<comment type="caution">
    <text evidence="3">The sequence shown here is derived from an EMBL/GenBank/DDBJ whole genome shotgun (WGS) entry which is preliminary data.</text>
</comment>
<dbReference type="PROSITE" id="PS51782">
    <property type="entry name" value="LYSM"/>
    <property type="match status" value="2"/>
</dbReference>
<accession>A0A1F5G6V1</accession>
<evidence type="ECO:0000259" key="2">
    <source>
        <dbReference type="PROSITE" id="PS51782"/>
    </source>
</evidence>
<feature type="transmembrane region" description="Helical" evidence="1">
    <location>
        <begin position="15"/>
        <end position="36"/>
    </location>
</feature>
<organism evidence="3 4">
    <name type="scientific">Candidatus Curtissbacteria bacterium RIFCSPHIGHO2_01_FULL_41_11</name>
    <dbReference type="NCBI Taxonomy" id="1797711"/>
    <lineage>
        <taxon>Bacteria</taxon>
        <taxon>Candidatus Curtissiibacteriota</taxon>
    </lineage>
</organism>
<dbReference type="EMBL" id="MFAZ01000011">
    <property type="protein sequence ID" value="OGD87606.1"/>
    <property type="molecule type" value="Genomic_DNA"/>
</dbReference>
<dbReference type="Pfam" id="PF01476">
    <property type="entry name" value="LysM"/>
    <property type="match status" value="2"/>
</dbReference>
<feature type="domain" description="LysM" evidence="2">
    <location>
        <begin position="65"/>
        <end position="112"/>
    </location>
</feature>
<sequence length="181" mass="19786">MKKFLGRKIDWQESYTSLILGAIIVVILGLLVANFFSKRNQLQQQIGTGEQTQMTQANASPSAGSDYTIAENDSLSKISEAAYGTQDYWMGIASINNIANPNIINTGDKLKLPLKEEIERKTAMTVQTTYNVSAGETYFTIAEKVYGDGSKWTILDKANGALRLPNGNPLVYAGSTITVPR</sequence>
<dbReference type="PANTHER" id="PTHR34700">
    <property type="entry name" value="POTASSIUM BINDING PROTEIN KBP"/>
    <property type="match status" value="1"/>
</dbReference>
<dbReference type="InterPro" id="IPR052196">
    <property type="entry name" value="Bact_Kbp"/>
</dbReference>
<feature type="domain" description="LysM" evidence="2">
    <location>
        <begin position="128"/>
        <end position="179"/>
    </location>
</feature>
<evidence type="ECO:0000256" key="1">
    <source>
        <dbReference type="SAM" id="Phobius"/>
    </source>
</evidence>
<reference evidence="3 4" key="1">
    <citation type="journal article" date="2016" name="Nat. Commun.">
        <title>Thousands of microbial genomes shed light on interconnected biogeochemical processes in an aquifer system.</title>
        <authorList>
            <person name="Anantharaman K."/>
            <person name="Brown C.T."/>
            <person name="Hug L.A."/>
            <person name="Sharon I."/>
            <person name="Castelle C.J."/>
            <person name="Probst A.J."/>
            <person name="Thomas B.C."/>
            <person name="Singh A."/>
            <person name="Wilkins M.J."/>
            <person name="Karaoz U."/>
            <person name="Brodie E.L."/>
            <person name="Williams K.H."/>
            <person name="Hubbard S.S."/>
            <person name="Banfield J.F."/>
        </authorList>
    </citation>
    <scope>NUCLEOTIDE SEQUENCE [LARGE SCALE GENOMIC DNA]</scope>
</reference>
<protein>
    <recommendedName>
        <fullName evidence="2">LysM domain-containing protein</fullName>
    </recommendedName>
</protein>
<evidence type="ECO:0000313" key="3">
    <source>
        <dbReference type="EMBL" id="OGD87606.1"/>
    </source>
</evidence>
<dbReference type="Proteomes" id="UP000179102">
    <property type="component" value="Unassembled WGS sequence"/>
</dbReference>
<gene>
    <name evidence="3" type="ORF">A2870_02920</name>
</gene>
<dbReference type="InterPro" id="IPR018392">
    <property type="entry name" value="LysM"/>
</dbReference>
<dbReference type="InterPro" id="IPR036779">
    <property type="entry name" value="LysM_dom_sf"/>
</dbReference>
<dbReference type="AlphaFoldDB" id="A0A1F5G6V1"/>
<proteinExistence type="predicted"/>
<keyword evidence="1" id="KW-1133">Transmembrane helix</keyword>
<dbReference type="Gene3D" id="3.10.350.10">
    <property type="entry name" value="LysM domain"/>
    <property type="match status" value="2"/>
</dbReference>